<reference evidence="2" key="2">
    <citation type="submission" date="2020-09" db="EMBL/GenBank/DDBJ databases">
        <authorList>
            <person name="Sun Q."/>
            <person name="Zhou Y."/>
        </authorList>
    </citation>
    <scope>NUCLEOTIDE SEQUENCE</scope>
    <source>
        <strain evidence="2">CGMCC 1.15320</strain>
    </source>
</reference>
<keyword evidence="1" id="KW-0732">Signal</keyword>
<sequence>MKRSVAVSLVIMGAASLAACQDEAVDSAVYSSVDECIAGKIYTAEKCETDFRTAVTMHEKVAPAFQSKEDCEAEFGANQCTQPTEQHASGGFPFLPILAGYMIGRTLGGPAAAVPAQPVYRQAGTGAYVNAGGNTVARTTGPVKVSTSSPVAKTPAATTRTMARGGFGSRSMGVSA</sequence>
<dbReference type="EMBL" id="BMIF01000001">
    <property type="protein sequence ID" value="GGA52380.1"/>
    <property type="molecule type" value="Genomic_DNA"/>
</dbReference>
<evidence type="ECO:0000313" key="3">
    <source>
        <dbReference type="Proteomes" id="UP000636264"/>
    </source>
</evidence>
<name>A0A916RCY4_9HYPH</name>
<evidence type="ECO:0000313" key="2">
    <source>
        <dbReference type="EMBL" id="GGA52380.1"/>
    </source>
</evidence>
<accession>A0A916RCY4</accession>
<dbReference type="Pfam" id="PF06693">
    <property type="entry name" value="DUF1190"/>
    <property type="match status" value="1"/>
</dbReference>
<evidence type="ECO:0000256" key="1">
    <source>
        <dbReference type="SAM" id="SignalP"/>
    </source>
</evidence>
<gene>
    <name evidence="2" type="ORF">GCM10011385_02110</name>
</gene>
<dbReference type="InterPro" id="IPR009576">
    <property type="entry name" value="Biofilm_formation_YgiB"/>
</dbReference>
<dbReference type="AlphaFoldDB" id="A0A916RCY4"/>
<proteinExistence type="predicted"/>
<dbReference type="RefSeq" id="WP_188719071.1">
    <property type="nucleotide sequence ID" value="NZ_BMIF01000001.1"/>
</dbReference>
<dbReference type="Proteomes" id="UP000636264">
    <property type="component" value="Unassembled WGS sequence"/>
</dbReference>
<protein>
    <recommendedName>
        <fullName evidence="4">DUF1190 domain-containing protein</fullName>
    </recommendedName>
</protein>
<feature type="signal peptide" evidence="1">
    <location>
        <begin position="1"/>
        <end position="18"/>
    </location>
</feature>
<comment type="caution">
    <text evidence="2">The sequence shown here is derived from an EMBL/GenBank/DDBJ whole genome shotgun (WGS) entry which is preliminary data.</text>
</comment>
<dbReference type="PROSITE" id="PS51257">
    <property type="entry name" value="PROKAR_LIPOPROTEIN"/>
    <property type="match status" value="1"/>
</dbReference>
<reference evidence="2" key="1">
    <citation type="journal article" date="2014" name="Int. J. Syst. Evol. Microbiol.">
        <title>Complete genome sequence of Corynebacterium casei LMG S-19264T (=DSM 44701T), isolated from a smear-ripened cheese.</title>
        <authorList>
            <consortium name="US DOE Joint Genome Institute (JGI-PGF)"/>
            <person name="Walter F."/>
            <person name="Albersmeier A."/>
            <person name="Kalinowski J."/>
            <person name="Ruckert C."/>
        </authorList>
    </citation>
    <scope>NUCLEOTIDE SEQUENCE</scope>
    <source>
        <strain evidence="2">CGMCC 1.15320</strain>
    </source>
</reference>
<evidence type="ECO:0008006" key="4">
    <source>
        <dbReference type="Google" id="ProtNLM"/>
    </source>
</evidence>
<keyword evidence="3" id="KW-1185">Reference proteome</keyword>
<feature type="chain" id="PRO_5037655510" description="DUF1190 domain-containing protein" evidence="1">
    <location>
        <begin position="19"/>
        <end position="176"/>
    </location>
</feature>
<organism evidence="2 3">
    <name type="scientific">Nitratireductor aestuarii</name>
    <dbReference type="NCBI Taxonomy" id="1735103"/>
    <lineage>
        <taxon>Bacteria</taxon>
        <taxon>Pseudomonadati</taxon>
        <taxon>Pseudomonadota</taxon>
        <taxon>Alphaproteobacteria</taxon>
        <taxon>Hyphomicrobiales</taxon>
        <taxon>Phyllobacteriaceae</taxon>
        <taxon>Nitratireductor</taxon>
    </lineage>
</organism>